<accession>A0ACC4E133</accession>
<organism evidence="1 2">
    <name type="scientific">Purpureocillium lilacinum</name>
    <name type="common">Paecilomyces lilacinus</name>
    <dbReference type="NCBI Taxonomy" id="33203"/>
    <lineage>
        <taxon>Eukaryota</taxon>
        <taxon>Fungi</taxon>
        <taxon>Dikarya</taxon>
        <taxon>Ascomycota</taxon>
        <taxon>Pezizomycotina</taxon>
        <taxon>Sordariomycetes</taxon>
        <taxon>Hypocreomycetidae</taxon>
        <taxon>Hypocreales</taxon>
        <taxon>Ophiocordycipitaceae</taxon>
        <taxon>Purpureocillium</taxon>
    </lineage>
</organism>
<protein>
    <submittedName>
        <fullName evidence="1">Uncharacterized protein</fullName>
    </submittedName>
</protein>
<comment type="caution">
    <text evidence="1">The sequence shown here is derived from an EMBL/GenBank/DDBJ whole genome shotgun (WGS) entry which is preliminary data.</text>
</comment>
<proteinExistence type="predicted"/>
<sequence>MIPAGSVSAMRTLKLSPKASQARVALPHDYADMPHRPAGLGWLPEARQSSARCQSANLNEKFAPRRQERGMEVAFRGSGRVPRPVSQRTDGGKALGPPALAMPASATPPSARCAWQLASSWLSSCRRIGPVSPPTARRRRRRQRRRRNGLGRHVERSLKKWCGMLRGRLEGADPECERALSVSPRFCSVTMPATAAWQMAANGFMPTARHETPHPTAATAPGEPEAKGAQGSDPETSRPEAAVAAVCHGRSRHKPVVARPRSSTAQLWPRPTAFLAVSLSGAWVPPARP</sequence>
<reference evidence="1" key="1">
    <citation type="submission" date="2024-12" db="EMBL/GenBank/DDBJ databases">
        <title>Comparative genomics and development of molecular markers within Purpureocillium lilacinum and among Purpureocillium species.</title>
        <authorList>
            <person name="Yeh Z.-Y."/>
            <person name="Ni N.-T."/>
            <person name="Lo P.-H."/>
            <person name="Mushyakhwo K."/>
            <person name="Lin C.-F."/>
            <person name="Nai Y.-S."/>
        </authorList>
    </citation>
    <scope>NUCLEOTIDE SEQUENCE</scope>
    <source>
        <strain evidence="1">NCHU-NPUST-175</strain>
    </source>
</reference>
<name>A0ACC4E133_PURLI</name>
<evidence type="ECO:0000313" key="1">
    <source>
        <dbReference type="EMBL" id="KAL3962317.1"/>
    </source>
</evidence>
<keyword evidence="2" id="KW-1185">Reference proteome</keyword>
<dbReference type="EMBL" id="JBGNUJ010000003">
    <property type="protein sequence ID" value="KAL3962317.1"/>
    <property type="molecule type" value="Genomic_DNA"/>
</dbReference>
<dbReference type="Proteomes" id="UP001638806">
    <property type="component" value="Unassembled WGS sequence"/>
</dbReference>
<evidence type="ECO:0000313" key="2">
    <source>
        <dbReference type="Proteomes" id="UP001638806"/>
    </source>
</evidence>
<gene>
    <name evidence="1" type="ORF">ACCO45_003840</name>
</gene>